<proteinExistence type="predicted"/>
<evidence type="ECO:0000313" key="1">
    <source>
        <dbReference type="EMBL" id="MFB2833920.1"/>
    </source>
</evidence>
<organism evidence="1 2">
    <name type="scientific">Floridaenema evergladense BLCC-F167</name>
    <dbReference type="NCBI Taxonomy" id="3153639"/>
    <lineage>
        <taxon>Bacteria</taxon>
        <taxon>Bacillati</taxon>
        <taxon>Cyanobacteriota</taxon>
        <taxon>Cyanophyceae</taxon>
        <taxon>Oscillatoriophycideae</taxon>
        <taxon>Aerosakkonematales</taxon>
        <taxon>Aerosakkonemataceae</taxon>
        <taxon>Floridanema</taxon>
        <taxon>Floridanema evergladense</taxon>
    </lineage>
</organism>
<gene>
    <name evidence="1" type="ORF">ACE1CA_05245</name>
</gene>
<name>A0ABV4WFR5_9CYAN</name>
<dbReference type="Proteomes" id="UP001576780">
    <property type="component" value="Unassembled WGS sequence"/>
</dbReference>
<dbReference type="EMBL" id="JBHFNT010000048">
    <property type="protein sequence ID" value="MFB2833920.1"/>
    <property type="molecule type" value="Genomic_DNA"/>
</dbReference>
<protein>
    <submittedName>
        <fullName evidence="1">Uncharacterized protein</fullName>
    </submittedName>
</protein>
<evidence type="ECO:0000313" key="2">
    <source>
        <dbReference type="Proteomes" id="UP001576780"/>
    </source>
</evidence>
<dbReference type="RefSeq" id="WP_413276368.1">
    <property type="nucleotide sequence ID" value="NZ_JBHFNT010000048.1"/>
</dbReference>
<keyword evidence="2" id="KW-1185">Reference proteome</keyword>
<reference evidence="1 2" key="1">
    <citation type="submission" date="2024-09" db="EMBL/GenBank/DDBJ databases">
        <title>Floridaenema gen nov. (Aerosakkonemataceae, Aerosakkonematales ord. nov., Cyanobacteria) from benthic tropical and subtropical fresh waters, with the description of four new species.</title>
        <authorList>
            <person name="Moretto J.A."/>
            <person name="Berthold D.E."/>
            <person name="Lefler F.W."/>
            <person name="Huang I.-S."/>
            <person name="Laughinghouse H. IV."/>
        </authorList>
    </citation>
    <scope>NUCLEOTIDE SEQUENCE [LARGE SCALE GENOMIC DNA]</scope>
    <source>
        <strain evidence="1 2">BLCC-F167</strain>
    </source>
</reference>
<sequence>MDALTQELDMKLRQWQPDIAQQVRLYIKEVIELADEGGLDLVRSKIVEQEVLDLIDESETW</sequence>
<accession>A0ABV4WFR5</accession>
<comment type="caution">
    <text evidence="1">The sequence shown here is derived from an EMBL/GenBank/DDBJ whole genome shotgun (WGS) entry which is preliminary data.</text>
</comment>